<evidence type="ECO:0008006" key="3">
    <source>
        <dbReference type="Google" id="ProtNLM"/>
    </source>
</evidence>
<dbReference type="InterPro" id="IPR006461">
    <property type="entry name" value="PLAC_motif_containing"/>
</dbReference>
<keyword evidence="1" id="KW-0472">Membrane</keyword>
<gene>
    <name evidence="2" type="ORF">EUGRSUZ_G02155</name>
</gene>
<keyword evidence="1" id="KW-1133">Transmembrane helix</keyword>
<protein>
    <recommendedName>
        <fullName evidence="3">PLAC8 family protein</fullName>
    </recommendedName>
</protein>
<dbReference type="OMA" id="KQCCFAF"/>
<proteinExistence type="predicted"/>
<dbReference type="PANTHER" id="PTHR15907">
    <property type="entry name" value="DUF614 FAMILY PROTEIN-RELATED"/>
    <property type="match status" value="1"/>
</dbReference>
<evidence type="ECO:0000256" key="1">
    <source>
        <dbReference type="SAM" id="Phobius"/>
    </source>
</evidence>
<sequence>MSSTRPYDVEEQPWSTGLCVCFDDIKSCCLTCWCPCVTFGRISEIVDKGATSCVSNGAIFALIYYLNTWACLYSFSYRTRLRRELRLKQDPCHDCLVHCFCMRCALCQEYRELKNRGFNMEKGWEGNANKHREVAMAPKVEGDMKR</sequence>
<reference evidence="2" key="1">
    <citation type="submission" date="2013-07" db="EMBL/GenBank/DDBJ databases">
        <title>The genome of Eucalyptus grandis.</title>
        <authorList>
            <person name="Schmutz J."/>
            <person name="Hayes R."/>
            <person name="Myburg A."/>
            <person name="Tuskan G."/>
            <person name="Grattapaglia D."/>
            <person name="Rokhsar D.S."/>
        </authorList>
    </citation>
    <scope>NUCLEOTIDE SEQUENCE</scope>
    <source>
        <tissue evidence="2">Leaf extractions</tissue>
    </source>
</reference>
<organism evidence="2">
    <name type="scientific">Eucalyptus grandis</name>
    <name type="common">Flooded gum</name>
    <dbReference type="NCBI Taxonomy" id="71139"/>
    <lineage>
        <taxon>Eukaryota</taxon>
        <taxon>Viridiplantae</taxon>
        <taxon>Streptophyta</taxon>
        <taxon>Embryophyta</taxon>
        <taxon>Tracheophyta</taxon>
        <taxon>Spermatophyta</taxon>
        <taxon>Magnoliopsida</taxon>
        <taxon>eudicotyledons</taxon>
        <taxon>Gunneridae</taxon>
        <taxon>Pentapetalae</taxon>
        <taxon>rosids</taxon>
        <taxon>malvids</taxon>
        <taxon>Myrtales</taxon>
        <taxon>Myrtaceae</taxon>
        <taxon>Myrtoideae</taxon>
        <taxon>Eucalypteae</taxon>
        <taxon>Eucalyptus</taxon>
    </lineage>
</organism>
<dbReference type="STRING" id="71139.A0A059BEK8"/>
<dbReference type="KEGG" id="egr:104453685"/>
<feature type="transmembrane region" description="Helical" evidence="1">
    <location>
        <begin position="57"/>
        <end position="76"/>
    </location>
</feature>
<keyword evidence="1" id="KW-0812">Transmembrane</keyword>
<dbReference type="Pfam" id="PF04749">
    <property type="entry name" value="PLAC8"/>
    <property type="match status" value="1"/>
</dbReference>
<dbReference type="Gramene" id="KCW64548">
    <property type="protein sequence ID" value="KCW64548"/>
    <property type="gene ID" value="EUGRSUZ_G02155"/>
</dbReference>
<dbReference type="OrthoDB" id="1045822at2759"/>
<dbReference type="NCBIfam" id="TIGR01571">
    <property type="entry name" value="A_thal_Cys_rich"/>
    <property type="match status" value="1"/>
</dbReference>
<accession>A0A059BEK8</accession>
<dbReference type="eggNOG" id="ENOG502S7UD">
    <property type="taxonomic scope" value="Eukaryota"/>
</dbReference>
<dbReference type="EMBL" id="KK198759">
    <property type="protein sequence ID" value="KCW64548.1"/>
    <property type="molecule type" value="Genomic_DNA"/>
</dbReference>
<dbReference type="InParanoid" id="A0A059BEK8"/>
<dbReference type="AlphaFoldDB" id="A0A059BEK8"/>
<name>A0A059BEK8_EUCGR</name>
<evidence type="ECO:0000313" key="2">
    <source>
        <dbReference type="EMBL" id="KCW64548.1"/>
    </source>
</evidence>